<reference evidence="1 2" key="1">
    <citation type="submission" date="2017-11" db="EMBL/GenBank/DDBJ databases">
        <title>Complete genome of Rhizobium leguminosarum Norway, an ineffective micro-symbiont.</title>
        <authorList>
            <person name="Hoffrichter A."/>
            <person name="Liang J."/>
            <person name="Brachmann A."/>
            <person name="Marin M."/>
        </authorList>
    </citation>
    <scope>NUCLEOTIDE SEQUENCE [LARGE SCALE GENOMIC DNA]</scope>
    <source>
        <strain evidence="1 2">Norway</strain>
        <plasmid evidence="2">Plasmid prln3</plasmid>
    </source>
</reference>
<geneLocation type="plasmid" evidence="2">
    <name>prln3</name>
</geneLocation>
<organism evidence="1 2">
    <name type="scientific">Rhizobium leguminosarum</name>
    <dbReference type="NCBI Taxonomy" id="384"/>
    <lineage>
        <taxon>Bacteria</taxon>
        <taxon>Pseudomonadati</taxon>
        <taxon>Pseudomonadota</taxon>
        <taxon>Alphaproteobacteria</taxon>
        <taxon>Hyphomicrobiales</taxon>
        <taxon>Rhizobiaceae</taxon>
        <taxon>Rhizobium/Agrobacterium group</taxon>
        <taxon>Rhizobium</taxon>
    </lineage>
</organism>
<accession>A0A2K9ZG12</accession>
<evidence type="ECO:0008006" key="3">
    <source>
        <dbReference type="Google" id="ProtNLM"/>
    </source>
</evidence>
<evidence type="ECO:0000313" key="2">
    <source>
        <dbReference type="Proteomes" id="UP000238523"/>
    </source>
</evidence>
<proteinExistence type="predicted"/>
<evidence type="ECO:0000313" key="1">
    <source>
        <dbReference type="EMBL" id="AUW47159.1"/>
    </source>
</evidence>
<protein>
    <recommendedName>
        <fullName evidence="3">Ubiquitin-like domain-containing protein</fullName>
    </recommendedName>
</protein>
<sequence length="165" mass="18568">MNKITLFVQFEASPNIELIELSDTATFAELILAATERGLPDDVQRDALIFIEEKDEALETDLSLTKQGVKHKDRVTIHRCRRVEVSVAFNARLEQRKFNPAATVGRVKRWFVDEIGMTPVDASEHVLQITGTNRRPDHDVPIGTVVTKGTCSVEFTLVPRKRVEG</sequence>
<gene>
    <name evidence="1" type="ORF">CUJ84_pRLN3000017</name>
</gene>
<keyword evidence="1" id="KW-0614">Plasmid</keyword>
<name>A0A2K9ZG12_RHILE</name>
<dbReference type="EMBL" id="CP025015">
    <property type="protein sequence ID" value="AUW47159.1"/>
    <property type="molecule type" value="Genomic_DNA"/>
</dbReference>
<dbReference type="AlphaFoldDB" id="A0A2K9ZG12"/>
<dbReference type="RefSeq" id="WP_105009683.1">
    <property type="nucleotide sequence ID" value="NZ_CP025015.1"/>
</dbReference>
<dbReference type="Proteomes" id="UP000238523">
    <property type="component" value="Plasmid pRLN3"/>
</dbReference>